<gene>
    <name evidence="7" type="ORF">TWF106_010189</name>
    <name evidence="9" type="ORF">TWF191_004329</name>
    <name evidence="8" type="ORF">TWF679_006381</name>
</gene>
<evidence type="ECO:0000256" key="5">
    <source>
        <dbReference type="ARBA" id="ARBA00023136"/>
    </source>
</evidence>
<name>A0A6G1MKD2_ORBOL</name>
<keyword evidence="5 6" id="KW-0472">Membrane</keyword>
<evidence type="ECO:0000313" key="11">
    <source>
        <dbReference type="Proteomes" id="UP000483672"/>
    </source>
</evidence>
<keyword evidence="3 6" id="KW-0812">Transmembrane</keyword>
<proteinExistence type="inferred from homology"/>
<evidence type="ECO:0000256" key="1">
    <source>
        <dbReference type="ARBA" id="ARBA00004370"/>
    </source>
</evidence>
<protein>
    <submittedName>
        <fullName evidence="8">Uncharacterized protein</fullName>
    </submittedName>
</protein>
<dbReference type="OrthoDB" id="3990500at2759"/>
<evidence type="ECO:0000313" key="8">
    <source>
        <dbReference type="EMBL" id="KAF3211576.1"/>
    </source>
</evidence>
<evidence type="ECO:0000313" key="10">
    <source>
        <dbReference type="Proteomes" id="UP000472727"/>
    </source>
</evidence>
<evidence type="ECO:0000256" key="2">
    <source>
        <dbReference type="ARBA" id="ARBA00009160"/>
    </source>
</evidence>
<evidence type="ECO:0000256" key="4">
    <source>
        <dbReference type="ARBA" id="ARBA00022989"/>
    </source>
</evidence>
<accession>A0A6G1MKD2</accession>
<dbReference type="Proteomes" id="UP000472727">
    <property type="component" value="Unassembled WGS sequence"/>
</dbReference>
<comment type="subcellular location">
    <subcellularLocation>
        <location evidence="1">Membrane</location>
    </subcellularLocation>
</comment>
<evidence type="ECO:0000313" key="12">
    <source>
        <dbReference type="Proteomes" id="UP000614610"/>
    </source>
</evidence>
<dbReference type="Proteomes" id="UP000483672">
    <property type="component" value="Unassembled WGS sequence"/>
</dbReference>
<evidence type="ECO:0000256" key="6">
    <source>
        <dbReference type="SAM" id="Phobius"/>
    </source>
</evidence>
<dbReference type="EMBL" id="WIWT01000033">
    <property type="protein sequence ID" value="KAF3211576.1"/>
    <property type="molecule type" value="Genomic_DNA"/>
</dbReference>
<dbReference type="EMBL" id="WIWS01000074">
    <property type="protein sequence ID" value="KAF3211467.1"/>
    <property type="molecule type" value="Genomic_DNA"/>
</dbReference>
<dbReference type="EMBL" id="WIPF01000021">
    <property type="protein sequence ID" value="KAF3226970.1"/>
    <property type="molecule type" value="Genomic_DNA"/>
</dbReference>
<keyword evidence="4 6" id="KW-1133">Transmembrane helix</keyword>
<dbReference type="InterPro" id="IPR007014">
    <property type="entry name" value="FUN14"/>
</dbReference>
<dbReference type="Pfam" id="PF04930">
    <property type="entry name" value="FUN14"/>
    <property type="match status" value="1"/>
</dbReference>
<feature type="transmembrane region" description="Helical" evidence="6">
    <location>
        <begin position="94"/>
        <end position="117"/>
    </location>
</feature>
<dbReference type="AlphaFoldDB" id="A0A6G1MKD2"/>
<dbReference type="GO" id="GO:0016020">
    <property type="term" value="C:membrane"/>
    <property type="evidence" value="ECO:0007669"/>
    <property type="project" value="UniProtKB-SubCell"/>
</dbReference>
<evidence type="ECO:0000256" key="3">
    <source>
        <dbReference type="ARBA" id="ARBA00022692"/>
    </source>
</evidence>
<evidence type="ECO:0000313" key="7">
    <source>
        <dbReference type="EMBL" id="KAF3211467.1"/>
    </source>
</evidence>
<evidence type="ECO:0000313" key="9">
    <source>
        <dbReference type="EMBL" id="KAF3226970.1"/>
    </source>
</evidence>
<dbReference type="Proteomes" id="UP000614610">
    <property type="component" value="Unassembled WGS sequence"/>
</dbReference>
<organism evidence="8 12">
    <name type="scientific">Orbilia oligospora</name>
    <name type="common">Nematode-trapping fungus</name>
    <name type="synonym">Arthrobotrys oligospora</name>
    <dbReference type="NCBI Taxonomy" id="2813651"/>
    <lineage>
        <taxon>Eukaryota</taxon>
        <taxon>Fungi</taxon>
        <taxon>Dikarya</taxon>
        <taxon>Ascomycota</taxon>
        <taxon>Pezizomycotina</taxon>
        <taxon>Orbiliomycetes</taxon>
        <taxon>Orbiliales</taxon>
        <taxon>Orbiliaceae</taxon>
        <taxon>Orbilia</taxon>
    </lineage>
</organism>
<reference evidence="10 11" key="1">
    <citation type="submission" date="2019-06" db="EMBL/GenBank/DDBJ databases">
        <authorList>
            <person name="Palmer J.M."/>
        </authorList>
    </citation>
    <scope>NUCLEOTIDE SEQUENCE</scope>
    <source>
        <strain evidence="7 10">TWF106</strain>
        <strain evidence="9 11">TWF191</strain>
        <strain evidence="8">TWF679</strain>
    </source>
</reference>
<comment type="caution">
    <text evidence="8">The sequence shown here is derived from an EMBL/GenBank/DDBJ whole genome shotgun (WGS) entry which is preliminary data.</text>
</comment>
<sequence length="169" mass="19620">MAFLRPLGLRLTIGLTVPTLYVSHQILFPRRSYILQCQTAPYLTDRILEASQDDQKFRFKRRHIEEDGTEKRGTPIFDAAQYRQLSLGSFSGVMVGYVIGRLSKMIAFVSLLVILMVQYMERHGYHVLPRQYRIRKFLEETDIKPLLTENAAFKYSFASTFAISAWFAN</sequence>
<comment type="similarity">
    <text evidence="2">Belongs to the FUN14 family.</text>
</comment>